<proteinExistence type="inferred from homology"/>
<dbReference type="PANTHER" id="PTHR13675:SF1">
    <property type="entry name" value="SUCCINATE DEHYDROGENASE ASSEMBLY FACTOR 1, MITOCHONDRIAL"/>
    <property type="match status" value="1"/>
</dbReference>
<dbReference type="Proteomes" id="UP001489004">
    <property type="component" value="Unassembled WGS sequence"/>
</dbReference>
<evidence type="ECO:0000256" key="2">
    <source>
        <dbReference type="ARBA" id="ARBA00023128"/>
    </source>
</evidence>
<evidence type="ECO:0000256" key="1">
    <source>
        <dbReference type="ARBA" id="ARBA00004305"/>
    </source>
</evidence>
<evidence type="ECO:0000256" key="3">
    <source>
        <dbReference type="ARBA" id="ARBA00023186"/>
    </source>
</evidence>
<dbReference type="EMBL" id="JALJOR010000005">
    <property type="protein sequence ID" value="KAK9817147.1"/>
    <property type="molecule type" value="Genomic_DNA"/>
</dbReference>
<name>A0AAW1Q866_9CHLO</name>
<comment type="caution">
    <text evidence="6">The sequence shown here is derived from an EMBL/GenBank/DDBJ whole genome shotgun (WGS) entry which is preliminary data.</text>
</comment>
<dbReference type="InterPro" id="IPR045295">
    <property type="entry name" value="Complex1_LYR_SDHAF1_LYRM8"/>
</dbReference>
<organism evidence="6 7">
    <name type="scientific">[Myrmecia] bisecta</name>
    <dbReference type="NCBI Taxonomy" id="41462"/>
    <lineage>
        <taxon>Eukaryota</taxon>
        <taxon>Viridiplantae</taxon>
        <taxon>Chlorophyta</taxon>
        <taxon>core chlorophytes</taxon>
        <taxon>Trebouxiophyceae</taxon>
        <taxon>Trebouxiales</taxon>
        <taxon>Trebouxiaceae</taxon>
        <taxon>Myrmecia</taxon>
    </lineage>
</organism>
<evidence type="ECO:0000259" key="5">
    <source>
        <dbReference type="Pfam" id="PF05347"/>
    </source>
</evidence>
<gene>
    <name evidence="6" type="ORF">WJX72_010302</name>
</gene>
<dbReference type="GO" id="GO:0034553">
    <property type="term" value="P:mitochondrial respiratory chain complex II assembly"/>
    <property type="evidence" value="ECO:0007669"/>
    <property type="project" value="InterPro"/>
</dbReference>
<dbReference type="GO" id="GO:0005759">
    <property type="term" value="C:mitochondrial matrix"/>
    <property type="evidence" value="ECO:0007669"/>
    <property type="project" value="UniProtKB-SubCell"/>
</dbReference>
<dbReference type="CDD" id="cd20268">
    <property type="entry name" value="Complex1_LYR_SDHAF1_LYRM8"/>
    <property type="match status" value="1"/>
</dbReference>
<dbReference type="Pfam" id="PF05347">
    <property type="entry name" value="Complex1_LYR"/>
    <property type="match status" value="1"/>
</dbReference>
<sequence length="90" mass="10540">MPVGRTPRVSGLQRQVLHFYRNVIRTAREARPAESQQILQFARAEFERYREVDRKNYQLIEHLLRKGTKQLNLLQSTEVIGVQLHRAAAS</sequence>
<dbReference type="PANTHER" id="PTHR13675">
    <property type="entry name" value="LYR MOTIF-CONTAINING PROTEIN 2"/>
    <property type="match status" value="1"/>
</dbReference>
<accession>A0AAW1Q866</accession>
<keyword evidence="2" id="KW-0496">Mitochondrion</keyword>
<feature type="domain" description="Complex 1 LYR protein" evidence="5">
    <location>
        <begin position="14"/>
        <end position="72"/>
    </location>
</feature>
<dbReference type="AlphaFoldDB" id="A0AAW1Q866"/>
<comment type="similarity">
    <text evidence="4">Belongs to the complex I LYR family. SDHAF1 subfamily.</text>
</comment>
<evidence type="ECO:0000256" key="4">
    <source>
        <dbReference type="ARBA" id="ARBA00025715"/>
    </source>
</evidence>
<evidence type="ECO:0000313" key="7">
    <source>
        <dbReference type="Proteomes" id="UP001489004"/>
    </source>
</evidence>
<keyword evidence="3" id="KW-0143">Chaperone</keyword>
<keyword evidence="7" id="KW-1185">Reference proteome</keyword>
<evidence type="ECO:0000313" key="6">
    <source>
        <dbReference type="EMBL" id="KAK9817147.1"/>
    </source>
</evidence>
<dbReference type="InterPro" id="IPR008011">
    <property type="entry name" value="Complex1_LYR_dom"/>
</dbReference>
<comment type="subcellular location">
    <subcellularLocation>
        <location evidence="1">Mitochondrion matrix</location>
    </subcellularLocation>
</comment>
<reference evidence="6 7" key="1">
    <citation type="journal article" date="2024" name="Nat. Commun.">
        <title>Phylogenomics reveals the evolutionary origins of lichenization in chlorophyte algae.</title>
        <authorList>
            <person name="Puginier C."/>
            <person name="Libourel C."/>
            <person name="Otte J."/>
            <person name="Skaloud P."/>
            <person name="Haon M."/>
            <person name="Grisel S."/>
            <person name="Petersen M."/>
            <person name="Berrin J.G."/>
            <person name="Delaux P.M."/>
            <person name="Dal Grande F."/>
            <person name="Keller J."/>
        </authorList>
    </citation>
    <scope>NUCLEOTIDE SEQUENCE [LARGE SCALE GENOMIC DNA]</scope>
    <source>
        <strain evidence="6 7">SAG 2043</strain>
    </source>
</reference>
<protein>
    <recommendedName>
        <fullName evidence="5">Complex 1 LYR protein domain-containing protein</fullName>
    </recommendedName>
</protein>